<keyword evidence="2" id="KW-0732">Signal</keyword>
<dbReference type="Proteomes" id="UP000663880">
    <property type="component" value="Unassembled WGS sequence"/>
</dbReference>
<proteinExistence type="predicted"/>
<protein>
    <recommendedName>
        <fullName evidence="5">Natalisin</fullName>
    </recommendedName>
</protein>
<evidence type="ECO:0000313" key="4">
    <source>
        <dbReference type="Proteomes" id="UP000663880"/>
    </source>
</evidence>
<organism evidence="3 4">
    <name type="scientific">Pieris macdunnoughi</name>
    <dbReference type="NCBI Taxonomy" id="345717"/>
    <lineage>
        <taxon>Eukaryota</taxon>
        <taxon>Metazoa</taxon>
        <taxon>Ecdysozoa</taxon>
        <taxon>Arthropoda</taxon>
        <taxon>Hexapoda</taxon>
        <taxon>Insecta</taxon>
        <taxon>Pterygota</taxon>
        <taxon>Neoptera</taxon>
        <taxon>Endopterygota</taxon>
        <taxon>Lepidoptera</taxon>
        <taxon>Glossata</taxon>
        <taxon>Ditrysia</taxon>
        <taxon>Papilionoidea</taxon>
        <taxon>Pieridae</taxon>
        <taxon>Pierinae</taxon>
        <taxon>Pieris</taxon>
    </lineage>
</organism>
<dbReference type="OrthoDB" id="5219169at2759"/>
<comment type="caution">
    <text evidence="3">The sequence shown here is derived from an EMBL/GenBank/DDBJ whole genome shotgun (WGS) entry which is preliminary data.</text>
</comment>
<feature type="signal peptide" evidence="2">
    <location>
        <begin position="1"/>
        <end position="21"/>
    </location>
</feature>
<feature type="region of interest" description="Disordered" evidence="1">
    <location>
        <begin position="23"/>
        <end position="49"/>
    </location>
</feature>
<evidence type="ECO:0000313" key="3">
    <source>
        <dbReference type="EMBL" id="CAF4842051.1"/>
    </source>
</evidence>
<gene>
    <name evidence="3" type="ORF">PMACD_LOCUS6259</name>
</gene>
<evidence type="ECO:0008006" key="5">
    <source>
        <dbReference type="Google" id="ProtNLM"/>
    </source>
</evidence>
<feature type="compositionally biased region" description="Basic and acidic residues" evidence="1">
    <location>
        <begin position="34"/>
        <end position="44"/>
    </location>
</feature>
<reference evidence="3" key="1">
    <citation type="submission" date="2021-02" db="EMBL/GenBank/DDBJ databases">
        <authorList>
            <person name="Steward A R."/>
        </authorList>
    </citation>
    <scope>NUCLEOTIDE SEQUENCE</scope>
</reference>
<keyword evidence="4" id="KW-1185">Reference proteome</keyword>
<accession>A0A821RM93</accession>
<name>A0A821RM93_9NEOP</name>
<evidence type="ECO:0000256" key="1">
    <source>
        <dbReference type="SAM" id="MobiDB-lite"/>
    </source>
</evidence>
<evidence type="ECO:0000256" key="2">
    <source>
        <dbReference type="SAM" id="SignalP"/>
    </source>
</evidence>
<dbReference type="AlphaFoldDB" id="A0A821RM93"/>
<feature type="chain" id="PRO_5032890437" description="Natalisin" evidence="2">
    <location>
        <begin position="22"/>
        <end position="486"/>
    </location>
</feature>
<dbReference type="EMBL" id="CAJOBZ010000013">
    <property type="protein sequence ID" value="CAF4842051.1"/>
    <property type="molecule type" value="Genomic_DNA"/>
</dbReference>
<sequence length="486" mass="56900">MRKKIFIFLILFLSSNDIAYGKHGNNTNIHKQKQNTEKGSERTKRSSNIKSFLQYKPSDDNGISQKLTDKLKLDTIKDDSPFWGARGRRESSSLENSEEQPMTYEKVCSPYSKTCPSINSIYRNDLPFWGNRGRRYDSSSEEDSKEFWDDRIRRQEEDDPFWGSRGRRTEDEPFWGSRGRRLESNEFQSSKHRALYNDDETPFWGNRGRRKMNALYNEPEPFWGNRGKKNKNALQQLIEEEPFWATRGKRYRNFDDTLKPFTSDFENNSKMSRLRDPTSFWANRGRDSKLKYLFTGTLRGRDKANVINKEVSVGFHVKPLEQNTIQDNRIYAEEPRYILIERSSRSSMEDDPYIITRGKKYGSRIAKAARDRRGALEDIVRSVQKDPYYIARGKKNSFIKIGNTIMALESLNKDKVCSMIQSLMGQTGNKRKREVSDPERDRRAILQRLAAKLQEDPYFVSRGKKDKINEDEKIQAFVADIADMCS</sequence>